<keyword evidence="2" id="KW-1185">Reference proteome</keyword>
<dbReference type="EMBL" id="JACIES010000011">
    <property type="protein sequence ID" value="MBB4027652.1"/>
    <property type="molecule type" value="Genomic_DNA"/>
</dbReference>
<accession>A0A7W6N0A6</accession>
<dbReference type="SUPFAM" id="SSF52058">
    <property type="entry name" value="L domain-like"/>
    <property type="match status" value="1"/>
</dbReference>
<dbReference type="Gene3D" id="3.80.10.10">
    <property type="entry name" value="Ribonuclease Inhibitor"/>
    <property type="match status" value="2"/>
</dbReference>
<dbReference type="InterPro" id="IPR032675">
    <property type="entry name" value="LRR_dom_sf"/>
</dbReference>
<dbReference type="PANTHER" id="PTHR45661">
    <property type="entry name" value="SURFACE ANTIGEN"/>
    <property type="match status" value="1"/>
</dbReference>
<evidence type="ECO:0000313" key="1">
    <source>
        <dbReference type="EMBL" id="MBB4027652.1"/>
    </source>
</evidence>
<dbReference type="GeneID" id="93101403"/>
<sequence>MGTLDIKNFPAHGVSDEDTFLMTDAKNGFVAGSMTLKDMKEKVITPLLKALSLDYELLTQAEYDAIGKKKEGTLYAIEEDGKLVRTYIGSLPLTVGGTLGSLDNVDEEADHAGSEDVVLMRAKGSGTWTLKRLSEIGGGGGGTGVQRNVRIVNNLDSKNISASKGEPCWLNFTFVSQERYADSEPYEDTGERGLLQISVRNGDHSDYLVVKQVYVNSASPVALDVAEFLSSGANNVMIKVTGEVTEITTPAFVYTVQLTALSIFADNFRWWTAYSGAIILPLNIGGNIAKTLHVSMSGKDYNESYEVAIGTNVYIETAYNYTIPHPGKTGVFRVSAYVANSDESIKTKTVAFNIICAVAEERVKLIAINNVLEKATNWVENTLFDYAMYDGDSVSTFARFVIMKEGQQVFSSNENSIAVSTKHTFSLPLEIDTLDNSEFSIQVEVLDESVALTSPLVFPVNNSLGYSAVAGATLYVNPRTRNNRQENYREVVNEMNGTAIAAGWKNMNWGNDGWVPDSDGNRVLRLMAGSSLTMAYYPFARECARVGKTLEIDYRVDHVTDYSKPIVTISMPDGVSFTGLNIYADQIVMHSQSLREDSVQSLHTFEGKRTRFTLTILPMAYGNPDFNLCILYINGVKNREFAYEDNDYFAQRGGIVIGSDCADVDIYGIREYDSGLTSQGVLTNYINWLSDSAEKARVRLYNDILDGNGSEVDFDNTRDQFNCLVFDNTIPSMADQTARVGNLDVLFTDHPEWNVSISGVTAKGQGTSSMKYWIWNTRYQLDKAKSVITHADGTTSTKKWQMVPWIPAGQKFTAKKNFASSMQSHKIGSVNAYNDLYREVGLRNEAMETEQYADARVAVYQMPFVCFEKSVNEEGRTVYTFRGLYTFGPDKGDKYTFGFDTDLFPNLISIEGSDNSPLCTLFRVPWNKNVLYNSDEEAFQYNGANSWDAGEGKVESISKFIPAYNIVYECSPRLLPFDGTPEELNEQAAAMRTRPCEFWIAKAGDGSRFDVYYFEASLNRFIPSDMGKGEINLVTQLVDKGYGLSAADLSGKTNDELNTLFVNARIAKFRAEAPLYWDVDDTLFFMNNVEFNAGTDERAKNTYPYSFGTGTSRFRWRVDDADTRFDTTNRGLPDKEYSVETHDTDETGASIWNGETNNFFNLMELAFPEEKVASMRRMMTAMQALGGLKSGNDLEKIYAFYQKYFFDEAQEYFPANSYNADARYCYENGKLAYSAGIYSNDTDPITQSLGDHYQAEQRWITKRILYMMSKYSFGLFSAAGTDTITVRAAGNTITYDLTPAMDMYPAIANGTSIIRGERTRAGETCSMEIELSGTGDQQNAIQGASYLQNIGDWYDKNVQGSMVIQGRMLREIRLGSKTGHIVISITSLTISNCTSLQKLVLSNIATLSGTLNLTSCTHLQEVYADGTSLSQMKLPTGGSMRVIEFSPRNQYLSLSNYPLLPTEGVRMDQCKHIITDFFVEDCPLLHPVKLLVEMMEAQKEQGTEHALKRVRLVGFNETYDSSDILDKLASLADGSYEGLSSEGIAGEDPVPVLDGTLNIHADVYEESINALRSKFNRLVLNITGNYYVRFKDPEFHRLVVKRWSTDGVGVTRKQLAAVTDFPNDYFKDNKEITDLSDFAENFVNVNLFKQRTFENCTGLKTISLPNEKIDTSAIAIFGHTSLDENGIDLSCLTTLGFGIFKNCKFVHIFIPNTLLLDMDYSQQWQDNLRLLTMELEEGLSVVPNSLCSGCSSLMTITFPSTITTIGSSVVHGCNNLKSFICKPITPPALVSDLGYIYADFNIYVPDESVETYKIAWTKYESKIKPMSQKPENV</sequence>
<dbReference type="Proteomes" id="UP000546007">
    <property type="component" value="Unassembled WGS sequence"/>
</dbReference>
<dbReference type="RefSeq" id="WP_124315831.1">
    <property type="nucleotide sequence ID" value="NZ_AP028155.1"/>
</dbReference>
<reference evidence="1 2" key="1">
    <citation type="submission" date="2020-08" db="EMBL/GenBank/DDBJ databases">
        <title>Genomic Encyclopedia of Type Strains, Phase IV (KMG-IV): sequencing the most valuable type-strain genomes for metagenomic binning, comparative biology and taxonomic classification.</title>
        <authorList>
            <person name="Goeker M."/>
        </authorList>
    </citation>
    <scope>NUCLEOTIDE SEQUENCE [LARGE SCALE GENOMIC DNA]</scope>
    <source>
        <strain evidence="1 2">DSM 105721</strain>
    </source>
</reference>
<proteinExistence type="predicted"/>
<dbReference type="InterPro" id="IPR053139">
    <property type="entry name" value="Surface_bspA-like"/>
</dbReference>
<dbReference type="Pfam" id="PF13306">
    <property type="entry name" value="LRR_5"/>
    <property type="match status" value="1"/>
</dbReference>
<gene>
    <name evidence="1" type="ORF">GGR14_003466</name>
</gene>
<dbReference type="InterPro" id="IPR026906">
    <property type="entry name" value="LRR_5"/>
</dbReference>
<evidence type="ECO:0008006" key="3">
    <source>
        <dbReference type="Google" id="ProtNLM"/>
    </source>
</evidence>
<evidence type="ECO:0000313" key="2">
    <source>
        <dbReference type="Proteomes" id="UP000546007"/>
    </source>
</evidence>
<organism evidence="1 2">
    <name type="scientific">Butyricimonas faecihominis</name>
    <dbReference type="NCBI Taxonomy" id="1472416"/>
    <lineage>
        <taxon>Bacteria</taxon>
        <taxon>Pseudomonadati</taxon>
        <taxon>Bacteroidota</taxon>
        <taxon>Bacteroidia</taxon>
        <taxon>Bacteroidales</taxon>
        <taxon>Odoribacteraceae</taxon>
        <taxon>Butyricimonas</taxon>
    </lineage>
</organism>
<name>A0A7W6N0A6_9BACT</name>
<protein>
    <recommendedName>
        <fullName evidence="3">Leucine-rich repeat domain-containing protein</fullName>
    </recommendedName>
</protein>
<comment type="caution">
    <text evidence="1">The sequence shown here is derived from an EMBL/GenBank/DDBJ whole genome shotgun (WGS) entry which is preliminary data.</text>
</comment>
<dbReference type="OrthoDB" id="1054558at2"/>
<dbReference type="PANTHER" id="PTHR45661:SF3">
    <property type="entry name" value="IG-LIKE DOMAIN-CONTAINING PROTEIN"/>
    <property type="match status" value="1"/>
</dbReference>